<dbReference type="EMBL" id="JAZHOG010000009">
    <property type="protein sequence ID" value="MEJ8568644.1"/>
    <property type="molecule type" value="Genomic_DNA"/>
</dbReference>
<reference evidence="3 4" key="1">
    <citation type="submission" date="2024-02" db="EMBL/GenBank/DDBJ databases">
        <title>A novel Wenzhouxiangellaceae bacterium, isolated from coastal sediments.</title>
        <authorList>
            <person name="Du Z.-J."/>
            <person name="Ye Y.-Q."/>
            <person name="Zhang X.-Y."/>
        </authorList>
    </citation>
    <scope>NUCLEOTIDE SEQUENCE [LARGE SCALE GENOMIC DNA]</scope>
    <source>
        <strain evidence="3 4">CH-27</strain>
    </source>
</reference>
<comment type="caution">
    <text evidence="3">The sequence shown here is derived from an EMBL/GenBank/DDBJ whole genome shotgun (WGS) entry which is preliminary data.</text>
</comment>
<dbReference type="Proteomes" id="UP001359886">
    <property type="component" value="Unassembled WGS sequence"/>
</dbReference>
<proteinExistence type="predicted"/>
<sequence length="474" mass="51647">MNRRESPLARRFTHLLAAATATAVISAAWAQSLPDREGYAWRFPIETRSETEYHRVVLSPEVYRSVTDTGLRDIGVYNADGEAVPRIVRAPDAPPDAPDRSFALTAVPLHGPPAAQREQLRLLMQQGEAGTTLSLDTATDGERPGSQAPRIAAWIVDLREVEESFDGLRVAWNDGLEGFIGSLRVQTGDDLRQWRRLGQGTLAELIHEDTRIVRDKVTLSGTPGDFLRLTGADLPTGWTLTGLEALQSSGPAEVERDTVSVAPVADYEDGRGWVYDTGGAPPVDRIALDLPDGNVVIRARIDFRVDEDSPWRTATEDVFYRVRRDGLSVASEPVAIRPTRTAHWRVVVASGTVSAPVGLTLAWRPESLWFLAQGQGPYELVAGRGRAHDEDFPQLRLLGDRALFSTLEHAGPPGTASLGARASLAGPQALAPDPRPHWRTVLVWAGLIGAVLLVAWLVLSLMREMSAGGDQSER</sequence>
<keyword evidence="4" id="KW-1185">Reference proteome</keyword>
<accession>A0AAW9RGV2</accession>
<dbReference type="AlphaFoldDB" id="A0AAW9RGV2"/>
<protein>
    <submittedName>
        <fullName evidence="3">DUF3999 family protein</fullName>
    </submittedName>
</protein>
<keyword evidence="1" id="KW-0812">Transmembrane</keyword>
<dbReference type="Pfam" id="PF13163">
    <property type="entry name" value="DUF3999"/>
    <property type="match status" value="1"/>
</dbReference>
<feature type="transmembrane region" description="Helical" evidence="1">
    <location>
        <begin position="441"/>
        <end position="462"/>
    </location>
</feature>
<gene>
    <name evidence="3" type="ORF">V3330_13510</name>
</gene>
<feature type="chain" id="PRO_5043656563" evidence="2">
    <location>
        <begin position="31"/>
        <end position="474"/>
    </location>
</feature>
<dbReference type="InterPro" id="IPR025060">
    <property type="entry name" value="DUF3999"/>
</dbReference>
<evidence type="ECO:0000256" key="1">
    <source>
        <dbReference type="SAM" id="Phobius"/>
    </source>
</evidence>
<evidence type="ECO:0000313" key="3">
    <source>
        <dbReference type="EMBL" id="MEJ8568644.1"/>
    </source>
</evidence>
<keyword evidence="2" id="KW-0732">Signal</keyword>
<organism evidence="3 4">
    <name type="scientific">Elongatibacter sediminis</name>
    <dbReference type="NCBI Taxonomy" id="3119006"/>
    <lineage>
        <taxon>Bacteria</taxon>
        <taxon>Pseudomonadati</taxon>
        <taxon>Pseudomonadota</taxon>
        <taxon>Gammaproteobacteria</taxon>
        <taxon>Chromatiales</taxon>
        <taxon>Wenzhouxiangellaceae</taxon>
        <taxon>Elongatibacter</taxon>
    </lineage>
</organism>
<evidence type="ECO:0000256" key="2">
    <source>
        <dbReference type="SAM" id="SignalP"/>
    </source>
</evidence>
<evidence type="ECO:0000313" key="4">
    <source>
        <dbReference type="Proteomes" id="UP001359886"/>
    </source>
</evidence>
<name>A0AAW9RGV2_9GAMM</name>
<feature type="signal peptide" evidence="2">
    <location>
        <begin position="1"/>
        <end position="30"/>
    </location>
</feature>
<keyword evidence="1" id="KW-0472">Membrane</keyword>
<keyword evidence="1" id="KW-1133">Transmembrane helix</keyword>
<dbReference type="RefSeq" id="WP_354695968.1">
    <property type="nucleotide sequence ID" value="NZ_JAZHOG010000009.1"/>
</dbReference>